<dbReference type="EMBL" id="CAUYUJ010019114">
    <property type="protein sequence ID" value="CAK0888676.1"/>
    <property type="molecule type" value="Genomic_DNA"/>
</dbReference>
<comment type="subcellular location">
    <subcellularLocation>
        <location evidence="1">Membrane</location>
        <topology evidence="1">Multi-pass membrane protein</topology>
    </subcellularLocation>
</comment>
<evidence type="ECO:0000256" key="2">
    <source>
        <dbReference type="ARBA" id="ARBA00022448"/>
    </source>
</evidence>
<evidence type="ECO:0000256" key="3">
    <source>
        <dbReference type="ARBA" id="ARBA00022692"/>
    </source>
</evidence>
<feature type="transmembrane region" description="Helical" evidence="6">
    <location>
        <begin position="21"/>
        <end position="42"/>
    </location>
</feature>
<keyword evidence="3 6" id="KW-0812">Transmembrane</keyword>
<evidence type="ECO:0000313" key="9">
    <source>
        <dbReference type="Proteomes" id="UP001189429"/>
    </source>
</evidence>
<proteinExistence type="predicted"/>
<evidence type="ECO:0000313" key="8">
    <source>
        <dbReference type="EMBL" id="CAK0888676.1"/>
    </source>
</evidence>
<feature type="transmembrane region" description="Helical" evidence="6">
    <location>
        <begin position="87"/>
        <end position="110"/>
    </location>
</feature>
<dbReference type="InterPro" id="IPR036259">
    <property type="entry name" value="MFS_trans_sf"/>
</dbReference>
<keyword evidence="9" id="KW-1185">Reference proteome</keyword>
<comment type="caution">
    <text evidence="8">The sequence shown here is derived from an EMBL/GenBank/DDBJ whole genome shotgun (WGS) entry which is preliminary data.</text>
</comment>
<dbReference type="PANTHER" id="PTHR23511:SF34">
    <property type="entry name" value="SYNAPTIC VESICLE GLYCOPROTEIN 2"/>
    <property type="match status" value="1"/>
</dbReference>
<accession>A0ABN9WSX5</accession>
<name>A0ABN9WSX5_9DINO</name>
<dbReference type="Pfam" id="PF07690">
    <property type="entry name" value="MFS_1"/>
    <property type="match status" value="1"/>
</dbReference>
<feature type="transmembrane region" description="Helical" evidence="6">
    <location>
        <begin position="116"/>
        <end position="133"/>
    </location>
</feature>
<sequence length="342" mass="36709">MANPVELVLDAVGFGGYQWRVVLLCSAGYFAVCSELLLVVFFEAPLRSKFALTEAEYAWFPFIASLCSFAASIWAGKLVDLYGRRPVFTGSLLLVGGAGLLCSLCASFPALVAMRSLAGMGTGALAVVDYVVFREFAPTRSRGRYLHAIFATGCLGVLYLAALAAFVQVGWRCLVVLAALPTLPAGCLRYVQSDETPHYLASRGQHADAYVVLERIGSVNGNSGRLPQEQELMRAMATEGERGAACDRGAPASVLRLSPGRVTAPLAAIWLLQSTAYWGLTLFLPEFLVAAGSARQSDDLRHGRLRAAWLRRCGAAGGPPARWARGDAAHQPRRCFRGGLHP</sequence>
<dbReference type="PROSITE" id="PS50850">
    <property type="entry name" value="MFS"/>
    <property type="match status" value="1"/>
</dbReference>
<evidence type="ECO:0000256" key="5">
    <source>
        <dbReference type="ARBA" id="ARBA00023136"/>
    </source>
</evidence>
<evidence type="ECO:0000256" key="4">
    <source>
        <dbReference type="ARBA" id="ARBA00022989"/>
    </source>
</evidence>
<feature type="transmembrane region" description="Helical" evidence="6">
    <location>
        <begin position="57"/>
        <end position="75"/>
    </location>
</feature>
<dbReference type="InterPro" id="IPR005829">
    <property type="entry name" value="Sugar_transporter_CS"/>
</dbReference>
<dbReference type="InterPro" id="IPR020846">
    <property type="entry name" value="MFS_dom"/>
</dbReference>
<protein>
    <recommendedName>
        <fullName evidence="7">Major facilitator superfamily (MFS) profile domain-containing protein</fullName>
    </recommendedName>
</protein>
<dbReference type="SUPFAM" id="SSF103473">
    <property type="entry name" value="MFS general substrate transporter"/>
    <property type="match status" value="1"/>
</dbReference>
<dbReference type="PROSITE" id="PS00216">
    <property type="entry name" value="SUGAR_TRANSPORT_1"/>
    <property type="match status" value="1"/>
</dbReference>
<feature type="transmembrane region" description="Helical" evidence="6">
    <location>
        <begin position="145"/>
        <end position="171"/>
    </location>
</feature>
<keyword evidence="5 6" id="KW-0472">Membrane</keyword>
<evidence type="ECO:0000259" key="7">
    <source>
        <dbReference type="PROSITE" id="PS50850"/>
    </source>
</evidence>
<dbReference type="PANTHER" id="PTHR23511">
    <property type="entry name" value="SYNAPTIC VESICLE GLYCOPROTEIN 2"/>
    <property type="match status" value="1"/>
</dbReference>
<organism evidence="8 9">
    <name type="scientific">Prorocentrum cordatum</name>
    <dbReference type="NCBI Taxonomy" id="2364126"/>
    <lineage>
        <taxon>Eukaryota</taxon>
        <taxon>Sar</taxon>
        <taxon>Alveolata</taxon>
        <taxon>Dinophyceae</taxon>
        <taxon>Prorocentrales</taxon>
        <taxon>Prorocentraceae</taxon>
        <taxon>Prorocentrum</taxon>
    </lineage>
</organism>
<dbReference type="Gene3D" id="1.20.1250.20">
    <property type="entry name" value="MFS general substrate transporter like domains"/>
    <property type="match status" value="1"/>
</dbReference>
<evidence type="ECO:0000256" key="6">
    <source>
        <dbReference type="SAM" id="Phobius"/>
    </source>
</evidence>
<evidence type="ECO:0000256" key="1">
    <source>
        <dbReference type="ARBA" id="ARBA00004141"/>
    </source>
</evidence>
<gene>
    <name evidence="8" type="ORF">PCOR1329_LOCUS69416</name>
</gene>
<keyword evidence="4 6" id="KW-1133">Transmembrane helix</keyword>
<dbReference type="Proteomes" id="UP001189429">
    <property type="component" value="Unassembled WGS sequence"/>
</dbReference>
<keyword evidence="2" id="KW-0813">Transport</keyword>
<dbReference type="InterPro" id="IPR011701">
    <property type="entry name" value="MFS"/>
</dbReference>
<reference evidence="8" key="1">
    <citation type="submission" date="2023-10" db="EMBL/GenBank/DDBJ databases">
        <authorList>
            <person name="Chen Y."/>
            <person name="Shah S."/>
            <person name="Dougan E. K."/>
            <person name="Thang M."/>
            <person name="Chan C."/>
        </authorList>
    </citation>
    <scope>NUCLEOTIDE SEQUENCE [LARGE SCALE GENOMIC DNA]</scope>
</reference>
<feature type="domain" description="Major facilitator superfamily (MFS) profile" evidence="7">
    <location>
        <begin position="21"/>
        <end position="342"/>
    </location>
</feature>